<dbReference type="AlphaFoldDB" id="A0A1Z1MFI0"/>
<dbReference type="GeneID" id="33357569"/>
<organism evidence="7">
    <name type="scientific">Vertebrata isogona</name>
    <dbReference type="NCBI Taxonomy" id="2006944"/>
    <lineage>
        <taxon>Eukaryota</taxon>
        <taxon>Rhodophyta</taxon>
        <taxon>Florideophyceae</taxon>
        <taxon>Rhodymeniophycidae</taxon>
        <taxon>Ceramiales</taxon>
        <taxon>Rhodomelaceae</taxon>
        <taxon>Polysiphonioideae</taxon>
        <taxon>Vertebrata</taxon>
    </lineage>
</organism>
<dbReference type="InterPro" id="IPR029061">
    <property type="entry name" value="THDP-binding"/>
</dbReference>
<dbReference type="RefSeq" id="YP_009395602.1">
    <property type="nucleotide sequence ID" value="NC_035278.1"/>
</dbReference>
<dbReference type="FunFam" id="3.40.50.970:FF:000013">
    <property type="entry name" value="Pyruvate dehydrogenase E1 component subunit alpha"/>
    <property type="match status" value="1"/>
</dbReference>
<keyword evidence="2 5" id="KW-0560">Oxidoreductase</keyword>
<evidence type="ECO:0000256" key="4">
    <source>
        <dbReference type="ARBA" id="ARBA00023317"/>
    </source>
</evidence>
<dbReference type="PANTHER" id="PTHR11516">
    <property type="entry name" value="PYRUVATE DEHYDROGENASE E1 COMPONENT, ALPHA SUBUNIT BACTERIAL AND ORGANELLAR"/>
    <property type="match status" value="1"/>
</dbReference>
<reference evidence="7" key="1">
    <citation type="journal article" date="2017" name="J. Phycol.">
        <title>Analysis of chloroplast genomes and a supermatrix inform reclassification of the Rhodomelaceae (Rhodophyta).</title>
        <authorList>
            <person name="Diaz-Tapia P."/>
            <person name="Maggs C.A."/>
            <person name="West J.A."/>
            <person name="Verbruggen H."/>
        </authorList>
    </citation>
    <scope>NUCLEOTIDE SEQUENCE</scope>
    <source>
        <strain evidence="7">PD831</strain>
    </source>
</reference>
<accession>A0A1Z1MFI0</accession>
<evidence type="ECO:0000256" key="1">
    <source>
        <dbReference type="ARBA" id="ARBA00001964"/>
    </source>
</evidence>
<gene>
    <name evidence="7" type="primary">odpA</name>
</gene>
<evidence type="ECO:0000313" key="7">
    <source>
        <dbReference type="EMBL" id="ARW64504.1"/>
    </source>
</evidence>
<dbReference type="EC" id="1.2.4.1" evidence="5"/>
<evidence type="ECO:0000256" key="3">
    <source>
        <dbReference type="ARBA" id="ARBA00023052"/>
    </source>
</evidence>
<evidence type="ECO:0000256" key="2">
    <source>
        <dbReference type="ARBA" id="ARBA00023002"/>
    </source>
</evidence>
<comment type="function">
    <text evidence="5">The pyruvate dehydrogenase complex catalyzes the overall conversion of pyruvate to acetyl-CoA and CO(2).</text>
</comment>
<name>A0A1Z1MFI0_9FLOR</name>
<dbReference type="InterPro" id="IPR050642">
    <property type="entry name" value="PDH_E1_Alpha_Subunit"/>
</dbReference>
<dbReference type="Pfam" id="PF00676">
    <property type="entry name" value="E1_dh"/>
    <property type="match status" value="1"/>
</dbReference>
<dbReference type="InterPro" id="IPR001017">
    <property type="entry name" value="DH_E1"/>
</dbReference>
<dbReference type="GO" id="GO:0006086">
    <property type="term" value="P:pyruvate decarboxylation to acetyl-CoA"/>
    <property type="evidence" value="ECO:0007669"/>
    <property type="project" value="InterPro"/>
</dbReference>
<dbReference type="PANTHER" id="PTHR11516:SF60">
    <property type="entry name" value="PYRUVATE DEHYDROGENASE E1 COMPONENT SUBUNIT ALPHA"/>
    <property type="match status" value="1"/>
</dbReference>
<keyword evidence="7" id="KW-0934">Plastid</keyword>
<feature type="domain" description="Dehydrogenase E1 component" evidence="6">
    <location>
        <begin position="36"/>
        <end position="339"/>
    </location>
</feature>
<protein>
    <recommendedName>
        <fullName evidence="5">Pyruvate dehydrogenase E1 component subunit alpha</fullName>
        <ecNumber evidence="5">1.2.4.1</ecNumber>
    </recommendedName>
</protein>
<dbReference type="GO" id="GO:0004739">
    <property type="term" value="F:pyruvate dehydrogenase (acetyl-transferring) activity"/>
    <property type="evidence" value="ECO:0007669"/>
    <property type="project" value="UniProtKB-UniRule"/>
</dbReference>
<proteinExistence type="predicted"/>
<dbReference type="EMBL" id="MF101433">
    <property type="protein sequence ID" value="ARW64504.1"/>
    <property type="molecule type" value="Genomic_DNA"/>
</dbReference>
<dbReference type="NCBIfam" id="TIGR03182">
    <property type="entry name" value="PDH_E1_alph_y"/>
    <property type="match status" value="1"/>
</dbReference>
<sequence length="350" mass="39379">MCKEKNITALPLTFLSKNVDKESSLSIDILLSLYEDMLVGRNFEDMCAQMYYRGKMFGFVHLYNGQEAVSSGVIKLLRSSDYVCSTYRDHVHAISKGVQPKYVMAELFGKETGCSKGRGGSMHIFDAKNNFLGGFAFIGEGIPVALGAAFQSVYRKQIFHDLGELNVTVCFFGDGTTNNGQFFECLNMAVLWKLPVIFVVENNQWAIGMAHHRSTSYPEIHQKAEVFGLPGFEVDGMDVLAVREVAQKAIMRARAGNGPTLIEALTYRFRGHSLADPDELRSRKEKEAWLVRDPIKNLKNYMLENSLIEINTLNEIEIGVKKKIEESVNFALSSPEPNVKELKKYLFVED</sequence>
<evidence type="ECO:0000259" key="6">
    <source>
        <dbReference type="Pfam" id="PF00676"/>
    </source>
</evidence>
<evidence type="ECO:0000256" key="5">
    <source>
        <dbReference type="RuleBase" id="RU361139"/>
    </source>
</evidence>
<comment type="cofactor">
    <cofactor evidence="1 5">
        <name>thiamine diphosphate</name>
        <dbReference type="ChEBI" id="CHEBI:58937"/>
    </cofactor>
</comment>
<comment type="catalytic activity">
    <reaction evidence="5">
        <text>N(6)-[(R)-lipoyl]-L-lysyl-[protein] + pyruvate + H(+) = N(6)-[(R)-S(8)-acetyldihydrolipoyl]-L-lysyl-[protein] + CO2</text>
        <dbReference type="Rhea" id="RHEA:19189"/>
        <dbReference type="Rhea" id="RHEA-COMP:10474"/>
        <dbReference type="Rhea" id="RHEA-COMP:10478"/>
        <dbReference type="ChEBI" id="CHEBI:15361"/>
        <dbReference type="ChEBI" id="CHEBI:15378"/>
        <dbReference type="ChEBI" id="CHEBI:16526"/>
        <dbReference type="ChEBI" id="CHEBI:83099"/>
        <dbReference type="ChEBI" id="CHEBI:83111"/>
        <dbReference type="EC" id="1.2.4.1"/>
    </reaction>
</comment>
<keyword evidence="7" id="KW-0150">Chloroplast</keyword>
<keyword evidence="4 5" id="KW-0670">Pyruvate</keyword>
<dbReference type="Gene3D" id="3.40.50.970">
    <property type="match status" value="1"/>
</dbReference>
<geneLocation type="chloroplast" evidence="7"/>
<dbReference type="SUPFAM" id="SSF52518">
    <property type="entry name" value="Thiamin diphosphate-binding fold (THDP-binding)"/>
    <property type="match status" value="1"/>
</dbReference>
<dbReference type="CDD" id="cd02000">
    <property type="entry name" value="TPP_E1_PDC_ADC_BCADC"/>
    <property type="match status" value="1"/>
</dbReference>
<dbReference type="InterPro" id="IPR017597">
    <property type="entry name" value="Pyrv_DH_E1_asu_subgrp-y"/>
</dbReference>
<keyword evidence="3 5" id="KW-0786">Thiamine pyrophosphate</keyword>